<evidence type="ECO:0000313" key="4">
    <source>
        <dbReference type="Proteomes" id="UP000018502"/>
    </source>
</evidence>
<proteinExistence type="predicted"/>
<evidence type="ECO:0000256" key="2">
    <source>
        <dbReference type="SAM" id="SignalP"/>
    </source>
</evidence>
<name>A0A829MCQ7_9MYCO</name>
<dbReference type="EMBL" id="AYTF01000001">
    <property type="protein sequence ID" value="ESV63944.1"/>
    <property type="molecule type" value="Genomic_DNA"/>
</dbReference>
<evidence type="ECO:0000256" key="1">
    <source>
        <dbReference type="SAM" id="MobiDB-lite"/>
    </source>
</evidence>
<feature type="compositionally biased region" description="Polar residues" evidence="1">
    <location>
        <begin position="64"/>
        <end position="78"/>
    </location>
</feature>
<evidence type="ECO:0000313" key="3">
    <source>
        <dbReference type="EMBL" id="ESV63944.1"/>
    </source>
</evidence>
<sequence>MTGIHRRSTRKTSTPRMAAGAFALGSIFAFPAVAAADPAPPPAPVPGLTGTNDAYSPDPPANLPPQQGLLSPLEQSTGRGEGPAGLPTPLPDLQQGAVNEFVLAQNNTPSAPGTSPDTQRAPNTNALNNQYLMPQNIKPAAPGQGQLFDVEPGEENADLTKTEALKHLWHGYQNGQYRGGFVNRGNKETLNQPLPGTAPPPGTRIPASETTLRGRHPNSGTGLPLSPPKVLPRQHPVRLRFRRHRRCPHLPRSYRRSALRAR</sequence>
<protein>
    <submittedName>
        <fullName evidence="3">Uncharacterized protein</fullName>
    </submittedName>
</protein>
<feature type="region of interest" description="Disordered" evidence="1">
    <location>
        <begin position="191"/>
        <end position="234"/>
    </location>
</feature>
<dbReference type="AlphaFoldDB" id="A0A829MCQ7"/>
<dbReference type="Proteomes" id="UP000018502">
    <property type="component" value="Unassembled WGS sequence"/>
</dbReference>
<organism evidence="3 4">
    <name type="scientific">Mycobacteroides abscessus MAB_091912_2446</name>
    <dbReference type="NCBI Taxonomy" id="1335414"/>
    <lineage>
        <taxon>Bacteria</taxon>
        <taxon>Bacillati</taxon>
        <taxon>Actinomycetota</taxon>
        <taxon>Actinomycetes</taxon>
        <taxon>Mycobacteriales</taxon>
        <taxon>Mycobacteriaceae</taxon>
        <taxon>Mycobacteroides</taxon>
        <taxon>Mycobacteroides abscessus</taxon>
    </lineage>
</organism>
<comment type="caution">
    <text evidence="3">The sequence shown here is derived from an EMBL/GenBank/DDBJ whole genome shotgun (WGS) entry which is preliminary data.</text>
</comment>
<feature type="signal peptide" evidence="2">
    <location>
        <begin position="1"/>
        <end position="34"/>
    </location>
</feature>
<accession>A0A829MCQ7</accession>
<gene>
    <name evidence="3" type="ORF">L833_1323</name>
</gene>
<reference evidence="3 4" key="1">
    <citation type="journal article" date="2014" name="Emerg. Infect. Dis.">
        <title>High-level Relatedness among Mycobacterium abscessus subsp. massiliense Strains from Widely Separated Outbreaks.</title>
        <authorList>
            <person name="Tettelin H."/>
            <person name="Davidson R.M."/>
            <person name="Agrawal S."/>
            <person name="Aitken M.L."/>
            <person name="Shallom S."/>
            <person name="Hasan N.A."/>
            <person name="Strong M."/>
            <person name="Nogueira de Moura V.C."/>
            <person name="De Groote M.A."/>
            <person name="Duarte R.S."/>
            <person name="Hine E."/>
            <person name="Parankush S."/>
            <person name="Su Q."/>
            <person name="Daugherty S.C."/>
            <person name="Fraser C.M."/>
            <person name="Brown-Elliott B.A."/>
            <person name="Wallace R.J.Jr."/>
            <person name="Holland S.M."/>
            <person name="Sampaio E.P."/>
            <person name="Olivier K.N."/>
            <person name="Jackson M."/>
            <person name="Zelazny A.M."/>
        </authorList>
    </citation>
    <scope>NUCLEOTIDE SEQUENCE [LARGE SCALE GENOMIC DNA]</scope>
    <source>
        <strain evidence="3 4">MAB_091912_2446</strain>
    </source>
</reference>
<feature type="chain" id="PRO_5032857577" evidence="2">
    <location>
        <begin position="35"/>
        <end position="262"/>
    </location>
</feature>
<feature type="region of interest" description="Disordered" evidence="1">
    <location>
        <begin position="34"/>
        <end position="99"/>
    </location>
</feature>
<keyword evidence="2" id="KW-0732">Signal</keyword>